<feature type="region of interest" description="Disordered" evidence="1">
    <location>
        <begin position="137"/>
        <end position="167"/>
    </location>
</feature>
<evidence type="ECO:0000313" key="2">
    <source>
        <dbReference type="EMBL" id="PVD28804.1"/>
    </source>
</evidence>
<proteinExistence type="predicted"/>
<evidence type="ECO:0000256" key="1">
    <source>
        <dbReference type="SAM" id="MobiDB-lite"/>
    </source>
</evidence>
<dbReference type="Proteomes" id="UP000245119">
    <property type="component" value="Linkage Group LG6"/>
</dbReference>
<accession>A0A2T7P5V1</accession>
<protein>
    <submittedName>
        <fullName evidence="2">Uncharacterized protein</fullName>
    </submittedName>
</protein>
<organism evidence="2 3">
    <name type="scientific">Pomacea canaliculata</name>
    <name type="common">Golden apple snail</name>
    <dbReference type="NCBI Taxonomy" id="400727"/>
    <lineage>
        <taxon>Eukaryota</taxon>
        <taxon>Metazoa</taxon>
        <taxon>Spiralia</taxon>
        <taxon>Lophotrochozoa</taxon>
        <taxon>Mollusca</taxon>
        <taxon>Gastropoda</taxon>
        <taxon>Caenogastropoda</taxon>
        <taxon>Architaenioglossa</taxon>
        <taxon>Ampullarioidea</taxon>
        <taxon>Ampullariidae</taxon>
        <taxon>Pomacea</taxon>
    </lineage>
</organism>
<evidence type="ECO:0000313" key="3">
    <source>
        <dbReference type="Proteomes" id="UP000245119"/>
    </source>
</evidence>
<feature type="compositionally biased region" description="Low complexity" evidence="1">
    <location>
        <begin position="151"/>
        <end position="167"/>
    </location>
</feature>
<name>A0A2T7P5V1_POMCA</name>
<reference evidence="2 3" key="1">
    <citation type="submission" date="2018-04" db="EMBL/GenBank/DDBJ databases">
        <title>The genome of golden apple snail Pomacea canaliculata provides insight into stress tolerance and invasive adaptation.</title>
        <authorList>
            <person name="Liu C."/>
            <person name="Liu B."/>
            <person name="Ren Y."/>
            <person name="Zhang Y."/>
            <person name="Wang H."/>
            <person name="Li S."/>
            <person name="Jiang F."/>
            <person name="Yin L."/>
            <person name="Zhang G."/>
            <person name="Qian W."/>
            <person name="Fan W."/>
        </authorList>
    </citation>
    <scope>NUCLEOTIDE SEQUENCE [LARGE SCALE GENOMIC DNA]</scope>
    <source>
        <strain evidence="2">SZHN2017</strain>
        <tissue evidence="2">Muscle</tissue>
    </source>
</reference>
<comment type="caution">
    <text evidence="2">The sequence shown here is derived from an EMBL/GenBank/DDBJ whole genome shotgun (WGS) entry which is preliminary data.</text>
</comment>
<sequence length="167" mass="18951">MAREDFHLFWNTHLHTSEAGGQSPDTAVLYWHSLKEETSNFPWTRREASPRQHALVAVARDIMTQILLKNKECDDPRLWRVHQSASPTPTKLSVSGEMSSCRLERLERDSFYEVTVEALVHNMAACSAKKLFKTDDKVPVPSLATPKKLVRSNSRSSYTASSPRTPK</sequence>
<gene>
    <name evidence="2" type="ORF">C0Q70_11399</name>
</gene>
<dbReference type="AlphaFoldDB" id="A0A2T7P5V1"/>
<dbReference type="OrthoDB" id="6073849at2759"/>
<keyword evidence="3" id="KW-1185">Reference proteome</keyword>
<dbReference type="EMBL" id="PZQS01000006">
    <property type="protein sequence ID" value="PVD28804.1"/>
    <property type="molecule type" value="Genomic_DNA"/>
</dbReference>